<dbReference type="Proteomes" id="UP001059252">
    <property type="component" value="Chromosome"/>
</dbReference>
<proteinExistence type="predicted"/>
<dbReference type="Pfam" id="PF05496">
    <property type="entry name" value="RuvB_N"/>
    <property type="match status" value="1"/>
</dbReference>
<dbReference type="Pfam" id="PF16193">
    <property type="entry name" value="AAA_assoc_2"/>
    <property type="match status" value="1"/>
</dbReference>
<name>A0ABY5R953_9MOLU</name>
<evidence type="ECO:0000256" key="2">
    <source>
        <dbReference type="ARBA" id="ARBA00022840"/>
    </source>
</evidence>
<gene>
    <name evidence="4" type="ORF">NV226_02065</name>
</gene>
<feature type="domain" description="AAA+ ATPase" evidence="3">
    <location>
        <begin position="34"/>
        <end position="141"/>
    </location>
</feature>
<evidence type="ECO:0000256" key="1">
    <source>
        <dbReference type="ARBA" id="ARBA00022741"/>
    </source>
</evidence>
<dbReference type="SMART" id="SM00382">
    <property type="entry name" value="AAA"/>
    <property type="match status" value="1"/>
</dbReference>
<reference evidence="4" key="1">
    <citation type="submission" date="2022-08" db="EMBL/GenBank/DDBJ databases">
        <title>Complete genome of Mycoplasma iguanae type strain 2327.</title>
        <authorList>
            <person name="Spergser J."/>
        </authorList>
    </citation>
    <scope>NUCLEOTIDE SEQUENCE</scope>
    <source>
        <strain evidence="4">2327</strain>
    </source>
</reference>
<evidence type="ECO:0000313" key="4">
    <source>
        <dbReference type="EMBL" id="UVD81500.1"/>
    </source>
</evidence>
<dbReference type="InterPro" id="IPR003593">
    <property type="entry name" value="AAA+_ATPase"/>
</dbReference>
<dbReference type="Gene3D" id="3.40.50.300">
    <property type="entry name" value="P-loop containing nucleotide triphosphate hydrolases"/>
    <property type="match status" value="1"/>
</dbReference>
<dbReference type="CDD" id="cd00009">
    <property type="entry name" value="AAA"/>
    <property type="match status" value="1"/>
</dbReference>
<dbReference type="InterPro" id="IPR008824">
    <property type="entry name" value="RuvB-like_N"/>
</dbReference>
<dbReference type="SUPFAM" id="SSF48019">
    <property type="entry name" value="post-AAA+ oligomerization domain-like"/>
    <property type="match status" value="1"/>
</dbReference>
<accession>A0ABY5R953</accession>
<keyword evidence="2" id="KW-0067">ATP-binding</keyword>
<dbReference type="InterPro" id="IPR021886">
    <property type="entry name" value="MgsA_C"/>
</dbReference>
<dbReference type="Gene3D" id="1.10.3710.10">
    <property type="entry name" value="DNA polymerase III clamp loader subunits, C-terminal domain"/>
    <property type="match status" value="1"/>
</dbReference>
<evidence type="ECO:0000313" key="5">
    <source>
        <dbReference type="Proteomes" id="UP001059252"/>
    </source>
</evidence>
<sequence length="401" mass="45752">MKSLSLDLRPHELDDLIGQHHLKELFQNIIKTKDLSSFIFYGKSGIGKTSAALILAKKLTDKFDTFNATIENKQQLLEKIKANKILIIDEIHRLNKDKQDLLLSYLENFKITIYATTTENPYFKINPAIRSRMHILEFHSLSENDMLISVQKILQTKINLEMDDATILDLVKLSVGDFRSVLNNLSLLSKIYNNKKVSKNELRKIIPNINFYSDKDGDAHYNNLSAFHKSLRGSDVNAALFYGALLIKSGDFDALFRRMTAMAYEDIGLANPSMGIKIEAAYTAFQRLGIPEGYLPIGHLIAELALSPKSNSTYKAFSKAISIVNTGHIYDIPKHLQDSHYKNAAKLGAGLGYKYSHNYHNSYVEQTYLPKELKNEIFFEFGDSSNEKKIKEFWNRIKQNK</sequence>
<dbReference type="EMBL" id="CP102734">
    <property type="protein sequence ID" value="UVD81500.1"/>
    <property type="molecule type" value="Genomic_DNA"/>
</dbReference>
<keyword evidence="1" id="KW-0547">Nucleotide-binding</keyword>
<dbReference type="PANTHER" id="PTHR13779:SF7">
    <property type="entry name" value="ATPASE WRNIP1"/>
    <property type="match status" value="1"/>
</dbReference>
<dbReference type="InterPro" id="IPR027417">
    <property type="entry name" value="P-loop_NTPase"/>
</dbReference>
<dbReference type="SUPFAM" id="SSF52540">
    <property type="entry name" value="P-loop containing nucleoside triphosphate hydrolases"/>
    <property type="match status" value="1"/>
</dbReference>
<dbReference type="InterPro" id="IPR032423">
    <property type="entry name" value="AAA_assoc_2"/>
</dbReference>
<dbReference type="PANTHER" id="PTHR13779">
    <property type="entry name" value="WERNER HELICASE-INTERACTING PROTEIN 1 FAMILY MEMBER"/>
    <property type="match status" value="1"/>
</dbReference>
<dbReference type="Pfam" id="PF12002">
    <property type="entry name" value="MgsA_C"/>
    <property type="match status" value="1"/>
</dbReference>
<protein>
    <submittedName>
        <fullName evidence="4">Replication-associated recombination protein A</fullName>
    </submittedName>
</protein>
<organism evidence="4 5">
    <name type="scientific">Mycoplasma iguanae</name>
    <dbReference type="NCBI Taxonomy" id="292461"/>
    <lineage>
        <taxon>Bacteria</taxon>
        <taxon>Bacillati</taxon>
        <taxon>Mycoplasmatota</taxon>
        <taxon>Mollicutes</taxon>
        <taxon>Mycoplasmataceae</taxon>
        <taxon>Mycoplasma</taxon>
    </lineage>
</organism>
<dbReference type="InterPro" id="IPR051314">
    <property type="entry name" value="AAA_ATPase_RarA/MGS1/WRNIP1"/>
</dbReference>
<evidence type="ECO:0000259" key="3">
    <source>
        <dbReference type="SMART" id="SM00382"/>
    </source>
</evidence>
<dbReference type="Gene3D" id="1.20.272.10">
    <property type="match status" value="1"/>
</dbReference>
<dbReference type="InterPro" id="IPR008921">
    <property type="entry name" value="DNA_pol3_clamp-load_cplx_C"/>
</dbReference>
<keyword evidence="5" id="KW-1185">Reference proteome</keyword>
<dbReference type="RefSeq" id="WP_258210674.1">
    <property type="nucleotide sequence ID" value="NZ_CP102734.1"/>
</dbReference>